<dbReference type="OrthoDB" id="7837791at2759"/>
<evidence type="ECO:0000313" key="1">
    <source>
        <dbReference type="EMBL" id="EDV40871.1"/>
    </source>
</evidence>
<dbReference type="EMBL" id="CH902618">
    <property type="protein sequence ID" value="EDV40871.1"/>
    <property type="molecule type" value="Genomic_DNA"/>
</dbReference>
<organism evidence="1 2">
    <name type="scientific">Drosophila ananassae</name>
    <name type="common">Fruit fly</name>
    <dbReference type="NCBI Taxonomy" id="7217"/>
    <lineage>
        <taxon>Eukaryota</taxon>
        <taxon>Metazoa</taxon>
        <taxon>Ecdysozoa</taxon>
        <taxon>Arthropoda</taxon>
        <taxon>Hexapoda</taxon>
        <taxon>Insecta</taxon>
        <taxon>Pterygota</taxon>
        <taxon>Neoptera</taxon>
        <taxon>Endopterygota</taxon>
        <taxon>Diptera</taxon>
        <taxon>Brachycera</taxon>
        <taxon>Muscomorpha</taxon>
        <taxon>Ephydroidea</taxon>
        <taxon>Drosophilidae</taxon>
        <taxon>Drosophila</taxon>
        <taxon>Sophophora</taxon>
    </lineage>
</organism>
<dbReference type="OMA" id="TAIDDMF"/>
<dbReference type="InParanoid" id="B3M706"/>
<dbReference type="eggNOG" id="ENOG502T97W">
    <property type="taxonomic scope" value="Eukaryota"/>
</dbReference>
<reference evidence="1 2" key="1">
    <citation type="journal article" date="2007" name="Nature">
        <title>Evolution of genes and genomes on the Drosophila phylogeny.</title>
        <authorList>
            <consortium name="Drosophila 12 Genomes Consortium"/>
            <person name="Clark A.G."/>
            <person name="Eisen M.B."/>
            <person name="Smith D.R."/>
            <person name="Bergman C.M."/>
            <person name="Oliver B."/>
            <person name="Markow T.A."/>
            <person name="Kaufman T.C."/>
            <person name="Kellis M."/>
            <person name="Gelbart W."/>
            <person name="Iyer V.N."/>
            <person name="Pollard D.A."/>
            <person name="Sackton T.B."/>
            <person name="Larracuente A.M."/>
            <person name="Singh N.D."/>
            <person name="Abad J.P."/>
            <person name="Abt D.N."/>
            <person name="Adryan B."/>
            <person name="Aguade M."/>
            <person name="Akashi H."/>
            <person name="Anderson W.W."/>
            <person name="Aquadro C.F."/>
            <person name="Ardell D.H."/>
            <person name="Arguello R."/>
            <person name="Artieri C.G."/>
            <person name="Barbash D.A."/>
            <person name="Barker D."/>
            <person name="Barsanti P."/>
            <person name="Batterham P."/>
            <person name="Batzoglou S."/>
            <person name="Begun D."/>
            <person name="Bhutkar A."/>
            <person name="Blanco E."/>
            <person name="Bosak S.A."/>
            <person name="Bradley R.K."/>
            <person name="Brand A.D."/>
            <person name="Brent M.R."/>
            <person name="Brooks A.N."/>
            <person name="Brown R.H."/>
            <person name="Butlin R.K."/>
            <person name="Caggese C."/>
            <person name="Calvi B.R."/>
            <person name="Bernardo de Carvalho A."/>
            <person name="Caspi A."/>
            <person name="Castrezana S."/>
            <person name="Celniker S.E."/>
            <person name="Chang J.L."/>
            <person name="Chapple C."/>
            <person name="Chatterji S."/>
            <person name="Chinwalla A."/>
            <person name="Civetta A."/>
            <person name="Clifton S.W."/>
            <person name="Comeron J.M."/>
            <person name="Costello J.C."/>
            <person name="Coyne J.A."/>
            <person name="Daub J."/>
            <person name="David R.G."/>
            <person name="Delcher A.L."/>
            <person name="Delehaunty K."/>
            <person name="Do C.B."/>
            <person name="Ebling H."/>
            <person name="Edwards K."/>
            <person name="Eickbush T."/>
            <person name="Evans J.D."/>
            <person name="Filipski A."/>
            <person name="Findeiss S."/>
            <person name="Freyhult E."/>
            <person name="Fulton L."/>
            <person name="Fulton R."/>
            <person name="Garcia A.C."/>
            <person name="Gardiner A."/>
            <person name="Garfield D.A."/>
            <person name="Garvin B.E."/>
            <person name="Gibson G."/>
            <person name="Gilbert D."/>
            <person name="Gnerre S."/>
            <person name="Godfrey J."/>
            <person name="Good R."/>
            <person name="Gotea V."/>
            <person name="Gravely B."/>
            <person name="Greenberg A.J."/>
            <person name="Griffiths-Jones S."/>
            <person name="Gross S."/>
            <person name="Guigo R."/>
            <person name="Gustafson E.A."/>
            <person name="Haerty W."/>
            <person name="Hahn M.W."/>
            <person name="Halligan D.L."/>
            <person name="Halpern A.L."/>
            <person name="Halter G.M."/>
            <person name="Han M.V."/>
            <person name="Heger A."/>
            <person name="Hillier L."/>
            <person name="Hinrichs A.S."/>
            <person name="Holmes I."/>
            <person name="Hoskins R.A."/>
            <person name="Hubisz M.J."/>
            <person name="Hultmark D."/>
            <person name="Huntley M.A."/>
            <person name="Jaffe D.B."/>
            <person name="Jagadeeshan S."/>
            <person name="Jeck W.R."/>
            <person name="Johnson J."/>
            <person name="Jones C.D."/>
            <person name="Jordan W.C."/>
            <person name="Karpen G.H."/>
            <person name="Kataoka E."/>
            <person name="Keightley P.D."/>
            <person name="Kheradpour P."/>
            <person name="Kirkness E.F."/>
            <person name="Koerich L.B."/>
            <person name="Kristiansen K."/>
            <person name="Kudrna D."/>
            <person name="Kulathinal R.J."/>
            <person name="Kumar S."/>
            <person name="Kwok R."/>
            <person name="Lander E."/>
            <person name="Langley C.H."/>
            <person name="Lapoint R."/>
            <person name="Lazzaro B.P."/>
            <person name="Lee S.J."/>
            <person name="Levesque L."/>
            <person name="Li R."/>
            <person name="Lin C.F."/>
            <person name="Lin M.F."/>
            <person name="Lindblad-Toh K."/>
            <person name="Llopart A."/>
            <person name="Long M."/>
            <person name="Low L."/>
            <person name="Lozovsky E."/>
            <person name="Lu J."/>
            <person name="Luo M."/>
            <person name="Machado C.A."/>
            <person name="Makalowski W."/>
            <person name="Marzo M."/>
            <person name="Matsuda M."/>
            <person name="Matzkin L."/>
            <person name="McAllister B."/>
            <person name="McBride C.S."/>
            <person name="McKernan B."/>
            <person name="McKernan K."/>
            <person name="Mendez-Lago M."/>
            <person name="Minx P."/>
            <person name="Mollenhauer M.U."/>
            <person name="Montooth K."/>
            <person name="Mount S.M."/>
            <person name="Mu X."/>
            <person name="Myers E."/>
            <person name="Negre B."/>
            <person name="Newfeld S."/>
            <person name="Nielsen R."/>
            <person name="Noor M.A."/>
            <person name="O'Grady P."/>
            <person name="Pachter L."/>
            <person name="Papaceit M."/>
            <person name="Parisi M.J."/>
            <person name="Parisi M."/>
            <person name="Parts L."/>
            <person name="Pedersen J.S."/>
            <person name="Pesole G."/>
            <person name="Phillippy A.M."/>
            <person name="Ponting C.P."/>
            <person name="Pop M."/>
            <person name="Porcelli D."/>
            <person name="Powell J.R."/>
            <person name="Prohaska S."/>
            <person name="Pruitt K."/>
            <person name="Puig M."/>
            <person name="Quesneville H."/>
            <person name="Ram K.R."/>
            <person name="Rand D."/>
            <person name="Rasmussen M.D."/>
            <person name="Reed L.K."/>
            <person name="Reenan R."/>
            <person name="Reily A."/>
            <person name="Remington K.A."/>
            <person name="Rieger T.T."/>
            <person name="Ritchie M.G."/>
            <person name="Robin C."/>
            <person name="Rogers Y.H."/>
            <person name="Rohde C."/>
            <person name="Rozas J."/>
            <person name="Rubenfield M.J."/>
            <person name="Ruiz A."/>
            <person name="Russo S."/>
            <person name="Salzberg S.L."/>
            <person name="Sanchez-Gracia A."/>
            <person name="Saranga D.J."/>
            <person name="Sato H."/>
            <person name="Schaeffer S.W."/>
            <person name="Schatz M.C."/>
            <person name="Schlenke T."/>
            <person name="Schwartz R."/>
            <person name="Segarra C."/>
            <person name="Singh R.S."/>
            <person name="Sirot L."/>
            <person name="Sirota M."/>
            <person name="Sisneros N.B."/>
            <person name="Smith C.D."/>
            <person name="Smith T.F."/>
            <person name="Spieth J."/>
            <person name="Stage D.E."/>
            <person name="Stark A."/>
            <person name="Stephan W."/>
            <person name="Strausberg R.L."/>
            <person name="Strempel S."/>
            <person name="Sturgill D."/>
            <person name="Sutton G."/>
            <person name="Sutton G.G."/>
            <person name="Tao W."/>
            <person name="Teichmann S."/>
            <person name="Tobari Y.N."/>
            <person name="Tomimura Y."/>
            <person name="Tsolas J.M."/>
            <person name="Valente V.L."/>
            <person name="Venter E."/>
            <person name="Venter J.C."/>
            <person name="Vicario S."/>
            <person name="Vieira F.G."/>
            <person name="Vilella A.J."/>
            <person name="Villasante A."/>
            <person name="Walenz B."/>
            <person name="Wang J."/>
            <person name="Wasserman M."/>
            <person name="Watts T."/>
            <person name="Wilson D."/>
            <person name="Wilson R.K."/>
            <person name="Wing R.A."/>
            <person name="Wolfner M.F."/>
            <person name="Wong A."/>
            <person name="Wong G.K."/>
            <person name="Wu C.I."/>
            <person name="Wu G."/>
            <person name="Yamamoto D."/>
            <person name="Yang H.P."/>
            <person name="Yang S.P."/>
            <person name="Yorke J.A."/>
            <person name="Yoshida K."/>
            <person name="Zdobnov E."/>
            <person name="Zhang P."/>
            <person name="Zhang Y."/>
            <person name="Zimin A.V."/>
            <person name="Baldwin J."/>
            <person name="Abdouelleil A."/>
            <person name="Abdulkadir J."/>
            <person name="Abebe A."/>
            <person name="Abera B."/>
            <person name="Abreu J."/>
            <person name="Acer S.C."/>
            <person name="Aftuck L."/>
            <person name="Alexander A."/>
            <person name="An P."/>
            <person name="Anderson E."/>
            <person name="Anderson S."/>
            <person name="Arachi H."/>
            <person name="Azer M."/>
            <person name="Bachantsang P."/>
            <person name="Barry A."/>
            <person name="Bayul T."/>
            <person name="Berlin A."/>
            <person name="Bessette D."/>
            <person name="Bloom T."/>
            <person name="Blye J."/>
            <person name="Boguslavskiy L."/>
            <person name="Bonnet C."/>
            <person name="Boukhgalter B."/>
            <person name="Bourzgui I."/>
            <person name="Brown A."/>
            <person name="Cahill P."/>
            <person name="Channer S."/>
            <person name="Cheshatsang Y."/>
            <person name="Chuda L."/>
            <person name="Citroen M."/>
            <person name="Collymore A."/>
            <person name="Cooke P."/>
            <person name="Costello M."/>
            <person name="D'Aco K."/>
            <person name="Daza R."/>
            <person name="De Haan G."/>
            <person name="DeGray S."/>
            <person name="DeMaso C."/>
            <person name="Dhargay N."/>
            <person name="Dooley K."/>
            <person name="Dooley E."/>
            <person name="Doricent M."/>
            <person name="Dorje P."/>
            <person name="Dorjee K."/>
            <person name="Dupes A."/>
            <person name="Elong R."/>
            <person name="Falk J."/>
            <person name="Farina A."/>
            <person name="Faro S."/>
            <person name="Ferguson D."/>
            <person name="Fisher S."/>
            <person name="Foley C.D."/>
            <person name="Franke A."/>
            <person name="Friedrich D."/>
            <person name="Gadbois L."/>
            <person name="Gearin G."/>
            <person name="Gearin C.R."/>
            <person name="Giannoukos G."/>
            <person name="Goode T."/>
            <person name="Graham J."/>
            <person name="Grandbois E."/>
            <person name="Grewal S."/>
            <person name="Gyaltsen K."/>
            <person name="Hafez N."/>
            <person name="Hagos B."/>
            <person name="Hall J."/>
            <person name="Henson C."/>
            <person name="Hollinger A."/>
            <person name="Honan T."/>
            <person name="Huard M.D."/>
            <person name="Hughes L."/>
            <person name="Hurhula B."/>
            <person name="Husby M.E."/>
            <person name="Kamat A."/>
            <person name="Kanga B."/>
            <person name="Kashin S."/>
            <person name="Khazanovich D."/>
            <person name="Kisner P."/>
            <person name="Lance K."/>
            <person name="Lara M."/>
            <person name="Lee W."/>
            <person name="Lennon N."/>
            <person name="Letendre F."/>
            <person name="LeVine R."/>
            <person name="Lipovsky A."/>
            <person name="Liu X."/>
            <person name="Liu J."/>
            <person name="Liu S."/>
            <person name="Lokyitsang T."/>
            <person name="Lokyitsang Y."/>
            <person name="Lubonja R."/>
            <person name="Lui A."/>
            <person name="MacDonald P."/>
            <person name="Magnisalis V."/>
            <person name="Maru K."/>
            <person name="Matthews C."/>
            <person name="McCusker W."/>
            <person name="McDonough S."/>
            <person name="Mehta T."/>
            <person name="Meldrim J."/>
            <person name="Meneus L."/>
            <person name="Mihai O."/>
            <person name="Mihalev A."/>
            <person name="Mihova T."/>
            <person name="Mittelman R."/>
            <person name="Mlenga V."/>
            <person name="Montmayeur A."/>
            <person name="Mulrain L."/>
            <person name="Navidi A."/>
            <person name="Naylor J."/>
            <person name="Negash T."/>
            <person name="Nguyen T."/>
            <person name="Nguyen N."/>
            <person name="Nicol R."/>
            <person name="Norbu C."/>
            <person name="Norbu N."/>
            <person name="Novod N."/>
            <person name="O'Neill B."/>
            <person name="Osman S."/>
            <person name="Markiewicz E."/>
            <person name="Oyono O.L."/>
            <person name="Patti C."/>
            <person name="Phunkhang P."/>
            <person name="Pierre F."/>
            <person name="Priest M."/>
            <person name="Raghuraman S."/>
            <person name="Rege F."/>
            <person name="Reyes R."/>
            <person name="Rise C."/>
            <person name="Rogov P."/>
            <person name="Ross K."/>
            <person name="Ryan E."/>
            <person name="Settipalli S."/>
            <person name="Shea T."/>
            <person name="Sherpa N."/>
            <person name="Shi L."/>
            <person name="Shih D."/>
            <person name="Sparrow T."/>
            <person name="Spaulding J."/>
            <person name="Stalker J."/>
            <person name="Stange-Thomann N."/>
            <person name="Stavropoulos S."/>
            <person name="Stone C."/>
            <person name="Strader C."/>
            <person name="Tesfaye S."/>
            <person name="Thomson T."/>
            <person name="Thoulutsang Y."/>
            <person name="Thoulutsang D."/>
            <person name="Topham K."/>
            <person name="Topping I."/>
            <person name="Tsamla T."/>
            <person name="Vassiliev H."/>
            <person name="Vo A."/>
            <person name="Wangchuk T."/>
            <person name="Wangdi T."/>
            <person name="Weiand M."/>
            <person name="Wilkinson J."/>
            <person name="Wilson A."/>
            <person name="Yadav S."/>
            <person name="Young G."/>
            <person name="Yu Q."/>
            <person name="Zembek L."/>
            <person name="Zhong D."/>
            <person name="Zimmer A."/>
            <person name="Zwirko Z."/>
            <person name="Jaffe D.B."/>
            <person name="Alvarez P."/>
            <person name="Brockman W."/>
            <person name="Butler J."/>
            <person name="Chin C."/>
            <person name="Gnerre S."/>
            <person name="Grabherr M."/>
            <person name="Kleber M."/>
            <person name="Mauceli E."/>
            <person name="MacCallum I."/>
        </authorList>
    </citation>
    <scope>NUCLEOTIDE SEQUENCE [LARGE SCALE GENOMIC DNA]</scope>
    <source>
        <strain evidence="2">Tucson 14024-0371.13</strain>
    </source>
</reference>
<proteinExistence type="predicted"/>
<dbReference type="HOGENOM" id="CLU_2063946_0_0_1"/>
<keyword evidence="2" id="KW-1185">Reference proteome</keyword>
<sequence>MSSADSTLYYTAFDDMFKELLAIEGEPMEVVENREESASETPKRYVEIRKQKLFAKDSGNFVISRRSPRVENKFDMEVDLTPSRRRELLGDEILRLRKDRTEKDRLKPQRRLTLRI</sequence>
<dbReference type="GeneID" id="6493597"/>
<dbReference type="PhylomeDB" id="B3M706"/>
<dbReference type="AlphaFoldDB" id="B3M706"/>
<protein>
    <submittedName>
        <fullName evidence="1">Uncharacterized protein</fullName>
    </submittedName>
</protein>
<dbReference type="Proteomes" id="UP000007801">
    <property type="component" value="Unassembled WGS sequence"/>
</dbReference>
<name>B3M706_DROAN</name>
<gene>
    <name evidence="1" type="primary">Dana\GF10730</name>
    <name evidence="1" type="synonym">dana_GLEANR_10688</name>
    <name evidence="1" type="ORF">GF10730</name>
</gene>
<dbReference type="KEGG" id="dan:6493597"/>
<evidence type="ECO:0000313" key="2">
    <source>
        <dbReference type="Proteomes" id="UP000007801"/>
    </source>
</evidence>
<accession>B3M706</accession>